<organism evidence="2 3">
    <name type="scientific">Halobaculum litoreum</name>
    <dbReference type="NCBI Taxonomy" id="3031998"/>
    <lineage>
        <taxon>Archaea</taxon>
        <taxon>Methanobacteriati</taxon>
        <taxon>Methanobacteriota</taxon>
        <taxon>Stenosarchaea group</taxon>
        <taxon>Halobacteria</taxon>
        <taxon>Halobacteriales</taxon>
        <taxon>Haloferacaceae</taxon>
        <taxon>Halobaculum</taxon>
    </lineage>
</organism>
<gene>
    <name evidence="2" type="ORF">ACFQRB_14455</name>
</gene>
<evidence type="ECO:0000313" key="2">
    <source>
        <dbReference type="EMBL" id="MFC7137326.1"/>
    </source>
</evidence>
<evidence type="ECO:0000256" key="1">
    <source>
        <dbReference type="SAM" id="MobiDB-lite"/>
    </source>
</evidence>
<feature type="region of interest" description="Disordered" evidence="1">
    <location>
        <begin position="1"/>
        <end position="48"/>
    </location>
</feature>
<dbReference type="Proteomes" id="UP001596368">
    <property type="component" value="Unassembled WGS sequence"/>
</dbReference>
<comment type="caution">
    <text evidence="2">The sequence shown here is derived from an EMBL/GenBank/DDBJ whole genome shotgun (WGS) entry which is preliminary data.</text>
</comment>
<feature type="compositionally biased region" description="Polar residues" evidence="1">
    <location>
        <begin position="34"/>
        <end position="48"/>
    </location>
</feature>
<dbReference type="EMBL" id="JBHSZG010000001">
    <property type="protein sequence ID" value="MFC7137326.1"/>
    <property type="molecule type" value="Genomic_DNA"/>
</dbReference>
<sequence length="48" mass="4693">MSTHVDDTAGEFGPEGPPGPGDDGPGDLGRTEVFGSSATTAVGTRSTT</sequence>
<dbReference type="AlphaFoldDB" id="A0ABD5XRV7"/>
<keyword evidence="3" id="KW-1185">Reference proteome</keyword>
<evidence type="ECO:0000313" key="3">
    <source>
        <dbReference type="Proteomes" id="UP001596368"/>
    </source>
</evidence>
<name>A0ABD5XRV7_9EURY</name>
<accession>A0ABD5XRV7</accession>
<protein>
    <submittedName>
        <fullName evidence="2">Uncharacterized protein</fullName>
    </submittedName>
</protein>
<reference evidence="2 3" key="1">
    <citation type="journal article" date="2019" name="Int. J. Syst. Evol. Microbiol.">
        <title>The Global Catalogue of Microorganisms (GCM) 10K type strain sequencing project: providing services to taxonomists for standard genome sequencing and annotation.</title>
        <authorList>
            <consortium name="The Broad Institute Genomics Platform"/>
            <consortium name="The Broad Institute Genome Sequencing Center for Infectious Disease"/>
            <person name="Wu L."/>
            <person name="Ma J."/>
        </authorList>
    </citation>
    <scope>NUCLEOTIDE SEQUENCE [LARGE SCALE GENOMIC DNA]</scope>
    <source>
        <strain evidence="2 3">DT92</strain>
    </source>
</reference>
<proteinExistence type="predicted"/>